<gene>
    <name evidence="1" type="ORF">HMPREF3208_00590</name>
</gene>
<dbReference type="Proteomes" id="UP000070687">
    <property type="component" value="Unassembled WGS sequence"/>
</dbReference>
<evidence type="ECO:0000313" key="1">
    <source>
        <dbReference type="EMBL" id="KXA21496.1"/>
    </source>
</evidence>
<organism evidence="1 2">
    <name type="scientific">Gardnerella vaginalis</name>
    <dbReference type="NCBI Taxonomy" id="2702"/>
    <lineage>
        <taxon>Bacteria</taxon>
        <taxon>Bacillati</taxon>
        <taxon>Actinomycetota</taxon>
        <taxon>Actinomycetes</taxon>
        <taxon>Bifidobacteriales</taxon>
        <taxon>Bifidobacteriaceae</taxon>
        <taxon>Gardnerella</taxon>
    </lineage>
</organism>
<evidence type="ECO:0000313" key="2">
    <source>
        <dbReference type="Proteomes" id="UP000070687"/>
    </source>
</evidence>
<name>A0A133NYX0_GARVA</name>
<accession>A0A133NYX0</accession>
<dbReference type="PATRIC" id="fig|2702.100.peg.568"/>
<dbReference type="AlphaFoldDB" id="A0A133NYX0"/>
<sequence>MNVHKTPNKCGKRSQSVDTLESGIGRFMVFIVKTFIKNKQK</sequence>
<protein>
    <submittedName>
        <fullName evidence="1">Uncharacterized protein</fullName>
    </submittedName>
</protein>
<comment type="caution">
    <text evidence="1">The sequence shown here is derived from an EMBL/GenBank/DDBJ whole genome shotgun (WGS) entry which is preliminary data.</text>
</comment>
<dbReference type="EMBL" id="LRQB01000031">
    <property type="protein sequence ID" value="KXA21496.1"/>
    <property type="molecule type" value="Genomic_DNA"/>
</dbReference>
<proteinExistence type="predicted"/>
<reference evidence="1 2" key="1">
    <citation type="submission" date="2016-01" db="EMBL/GenBank/DDBJ databases">
        <authorList>
            <person name="Oliw E.H."/>
        </authorList>
    </citation>
    <scope>NUCLEOTIDE SEQUENCE [LARGE SCALE GENOMIC DNA]</scope>
    <source>
        <strain evidence="1 2">PSS_7772B</strain>
    </source>
</reference>